<evidence type="ECO:0000313" key="2">
    <source>
        <dbReference type="Proteomes" id="UP000193420"/>
    </source>
</evidence>
<keyword evidence="2" id="KW-1185">Reference proteome</keyword>
<sequence length="110" mass="12575">MILDKEGNVTTVLQENISLSKFLANFKDVYPKIKNDHIIVNLFSFSKLTSNDVLEFLELSDAHRKTKKSFVLVTGKVSYDEVPDSICVVPTIQEAKDIIEMEEIERDLEL</sequence>
<evidence type="ECO:0000313" key="1">
    <source>
        <dbReference type="EMBL" id="SMG11554.1"/>
    </source>
</evidence>
<accession>A0A1X7IBR3</accession>
<name>A0A1X7IBR3_9FLAO</name>
<protein>
    <submittedName>
        <fullName evidence="1">Uncharacterized protein</fullName>
    </submittedName>
</protein>
<dbReference type="OrthoDB" id="1442602at2"/>
<dbReference type="Proteomes" id="UP000193420">
    <property type="component" value="Unassembled WGS sequence"/>
</dbReference>
<reference evidence="2" key="1">
    <citation type="submission" date="2017-04" db="EMBL/GenBank/DDBJ databases">
        <authorList>
            <person name="Varghese N."/>
            <person name="Submissions S."/>
        </authorList>
    </citation>
    <scope>NUCLEOTIDE SEQUENCE [LARGE SCALE GENOMIC DNA]</scope>
    <source>
        <strain evidence="2">DSM 19835</strain>
    </source>
</reference>
<dbReference type="RefSeq" id="WP_085496014.1">
    <property type="nucleotide sequence ID" value="NZ_FXAO01000001.1"/>
</dbReference>
<organism evidence="1 2">
    <name type="scientific">Arenibacter troitsensis</name>
    <dbReference type="NCBI Taxonomy" id="188872"/>
    <lineage>
        <taxon>Bacteria</taxon>
        <taxon>Pseudomonadati</taxon>
        <taxon>Bacteroidota</taxon>
        <taxon>Flavobacteriia</taxon>
        <taxon>Flavobacteriales</taxon>
        <taxon>Flavobacteriaceae</taxon>
        <taxon>Arenibacter</taxon>
    </lineage>
</organism>
<dbReference type="AlphaFoldDB" id="A0A1X7IBR3"/>
<proteinExistence type="predicted"/>
<dbReference type="EMBL" id="FXAO01000001">
    <property type="protein sequence ID" value="SMG11554.1"/>
    <property type="molecule type" value="Genomic_DNA"/>
</dbReference>
<gene>
    <name evidence="1" type="ORF">SAMN03080602_00613</name>
</gene>
<dbReference type="STRING" id="188872.SAMN03080602_00613"/>